<evidence type="ECO:0000256" key="8">
    <source>
        <dbReference type="SAM" id="Phobius"/>
    </source>
</evidence>
<dbReference type="PANTHER" id="PTHR36838:SF1">
    <property type="entry name" value="SLR1864 PROTEIN"/>
    <property type="match status" value="1"/>
</dbReference>
<keyword evidence="7 8" id="KW-0472">Membrane</keyword>
<dbReference type="GO" id="GO:0055085">
    <property type="term" value="P:transmembrane transport"/>
    <property type="evidence" value="ECO:0007669"/>
    <property type="project" value="InterPro"/>
</dbReference>
<feature type="transmembrane region" description="Helical" evidence="8">
    <location>
        <begin position="121"/>
        <end position="143"/>
    </location>
</feature>
<reference evidence="9" key="1">
    <citation type="journal article" date="2014" name="Int. J. Syst. Evol. Microbiol.">
        <title>Complete genome sequence of Corynebacterium casei LMG S-19264T (=DSM 44701T), isolated from a smear-ripened cheese.</title>
        <authorList>
            <consortium name="US DOE Joint Genome Institute (JGI-PGF)"/>
            <person name="Walter F."/>
            <person name="Albersmeier A."/>
            <person name="Kalinowski J."/>
            <person name="Ruckert C."/>
        </authorList>
    </citation>
    <scope>NUCLEOTIDE SEQUENCE</scope>
    <source>
        <strain evidence="9">KCTC 42651</strain>
    </source>
</reference>
<keyword evidence="10" id="KW-1185">Reference proteome</keyword>
<evidence type="ECO:0008006" key="11">
    <source>
        <dbReference type="Google" id="ProtNLM"/>
    </source>
</evidence>
<evidence type="ECO:0000256" key="1">
    <source>
        <dbReference type="ARBA" id="ARBA00004651"/>
    </source>
</evidence>
<feature type="transmembrane region" description="Helical" evidence="8">
    <location>
        <begin position="272"/>
        <end position="291"/>
    </location>
</feature>
<evidence type="ECO:0000256" key="6">
    <source>
        <dbReference type="ARBA" id="ARBA00022989"/>
    </source>
</evidence>
<dbReference type="Proteomes" id="UP000630353">
    <property type="component" value="Unassembled WGS sequence"/>
</dbReference>
<feature type="transmembrane region" description="Helical" evidence="8">
    <location>
        <begin position="212"/>
        <end position="233"/>
    </location>
</feature>
<name>A0A918XS68_9PROT</name>
<keyword evidence="5 8" id="KW-0812">Transmembrane</keyword>
<dbReference type="RefSeq" id="WP_189990273.1">
    <property type="nucleotide sequence ID" value="NZ_BMZS01000005.1"/>
</dbReference>
<evidence type="ECO:0000313" key="9">
    <source>
        <dbReference type="EMBL" id="GHD51717.1"/>
    </source>
</evidence>
<evidence type="ECO:0000256" key="7">
    <source>
        <dbReference type="ARBA" id="ARBA00023136"/>
    </source>
</evidence>
<keyword evidence="3" id="KW-0813">Transport</keyword>
<evidence type="ECO:0000256" key="2">
    <source>
        <dbReference type="ARBA" id="ARBA00010145"/>
    </source>
</evidence>
<comment type="similarity">
    <text evidence="2">Belongs to the auxin efflux carrier (TC 2.A.69) family.</text>
</comment>
<sequence>MIVLDLVGIVAPVFVCAVIGWTWAKLGKAFDSETVTGLTVQIGTPCLVFDTLTRLDLNIADFGMMAAGTGLTVIGFGLLAIPWLYAAGLDRATFLPALMFPNTGNMGLPIALFAFGDRGLALAISFFAAMVILQFTVGVAIASGRASLRMALTSPVLYAVVAALPVMAFDLEVPAVAAKTLHLLAGFTIPVMLIALGVSLAKLEVRSLGDGLAVALARLFIGFGVGTAVAWGLGLSAEAAGVLILQSSMPIAVFSYLFALRYGRRPEAVAGAVVQSTVLGFAALPVVIWLVRFGGLSL</sequence>
<dbReference type="InterPro" id="IPR038770">
    <property type="entry name" value="Na+/solute_symporter_sf"/>
</dbReference>
<feature type="transmembrane region" description="Helical" evidence="8">
    <location>
        <begin position="7"/>
        <end position="24"/>
    </location>
</feature>
<feature type="transmembrane region" description="Helical" evidence="8">
    <location>
        <begin position="97"/>
        <end position="115"/>
    </location>
</feature>
<keyword evidence="4" id="KW-1003">Cell membrane</keyword>
<dbReference type="PANTHER" id="PTHR36838">
    <property type="entry name" value="AUXIN EFFLUX CARRIER FAMILY PROTEIN"/>
    <property type="match status" value="1"/>
</dbReference>
<evidence type="ECO:0000256" key="5">
    <source>
        <dbReference type="ARBA" id="ARBA00022692"/>
    </source>
</evidence>
<dbReference type="AlphaFoldDB" id="A0A918XS68"/>
<organism evidence="9 10">
    <name type="scientific">Thalassobaculum fulvum</name>
    <dbReference type="NCBI Taxonomy" id="1633335"/>
    <lineage>
        <taxon>Bacteria</taxon>
        <taxon>Pseudomonadati</taxon>
        <taxon>Pseudomonadota</taxon>
        <taxon>Alphaproteobacteria</taxon>
        <taxon>Rhodospirillales</taxon>
        <taxon>Thalassobaculaceae</taxon>
        <taxon>Thalassobaculum</taxon>
    </lineage>
</organism>
<keyword evidence="6 8" id="KW-1133">Transmembrane helix</keyword>
<dbReference type="Pfam" id="PF03547">
    <property type="entry name" value="Mem_trans"/>
    <property type="match status" value="2"/>
</dbReference>
<dbReference type="EMBL" id="BMZS01000005">
    <property type="protein sequence ID" value="GHD51717.1"/>
    <property type="molecule type" value="Genomic_DNA"/>
</dbReference>
<proteinExistence type="inferred from homology"/>
<accession>A0A918XS68</accession>
<dbReference type="GO" id="GO:0005886">
    <property type="term" value="C:plasma membrane"/>
    <property type="evidence" value="ECO:0007669"/>
    <property type="project" value="UniProtKB-SubCell"/>
</dbReference>
<evidence type="ECO:0000313" key="10">
    <source>
        <dbReference type="Proteomes" id="UP000630353"/>
    </source>
</evidence>
<protein>
    <recommendedName>
        <fullName evidence="11">AEC family transporter</fullName>
    </recommendedName>
</protein>
<evidence type="ECO:0000256" key="3">
    <source>
        <dbReference type="ARBA" id="ARBA00022448"/>
    </source>
</evidence>
<feature type="transmembrane region" description="Helical" evidence="8">
    <location>
        <begin position="181"/>
        <end position="200"/>
    </location>
</feature>
<gene>
    <name evidence="9" type="ORF">GCM10017083_26470</name>
</gene>
<comment type="subcellular location">
    <subcellularLocation>
        <location evidence="1">Cell membrane</location>
        <topology evidence="1">Multi-pass membrane protein</topology>
    </subcellularLocation>
</comment>
<feature type="transmembrane region" description="Helical" evidence="8">
    <location>
        <begin position="239"/>
        <end position="260"/>
    </location>
</feature>
<evidence type="ECO:0000256" key="4">
    <source>
        <dbReference type="ARBA" id="ARBA00022475"/>
    </source>
</evidence>
<feature type="transmembrane region" description="Helical" evidence="8">
    <location>
        <begin position="150"/>
        <end position="169"/>
    </location>
</feature>
<feature type="transmembrane region" description="Helical" evidence="8">
    <location>
        <begin position="62"/>
        <end position="85"/>
    </location>
</feature>
<comment type="caution">
    <text evidence="9">The sequence shown here is derived from an EMBL/GenBank/DDBJ whole genome shotgun (WGS) entry which is preliminary data.</text>
</comment>
<reference evidence="9" key="2">
    <citation type="submission" date="2020-09" db="EMBL/GenBank/DDBJ databases">
        <authorList>
            <person name="Sun Q."/>
            <person name="Kim S."/>
        </authorList>
    </citation>
    <scope>NUCLEOTIDE SEQUENCE</scope>
    <source>
        <strain evidence="9">KCTC 42651</strain>
    </source>
</reference>
<dbReference type="Gene3D" id="1.20.1530.20">
    <property type="match status" value="1"/>
</dbReference>
<dbReference type="InterPro" id="IPR004776">
    <property type="entry name" value="Mem_transp_PIN-like"/>
</dbReference>